<dbReference type="Proteomes" id="UP000006562">
    <property type="component" value="Chromosome"/>
</dbReference>
<dbReference type="NCBIfam" id="NF047500">
    <property type="entry name" value="choline_R_CudC"/>
    <property type="match status" value="1"/>
</dbReference>
<proteinExistence type="inferred from homology"/>
<dbReference type="PANTHER" id="PTHR38465">
    <property type="entry name" value="HTH-TYPE TRANSCRIPTIONAL REGULATOR MJ1563-RELATED"/>
    <property type="match status" value="1"/>
</dbReference>
<dbReference type="SUPFAM" id="SSF46785">
    <property type="entry name" value="Winged helix' DNA-binding domain"/>
    <property type="match status" value="1"/>
</dbReference>
<dbReference type="InterPro" id="IPR036390">
    <property type="entry name" value="WH_DNA-bd_sf"/>
</dbReference>
<evidence type="ECO:0000256" key="2">
    <source>
        <dbReference type="ARBA" id="ARBA00023125"/>
    </source>
</evidence>
<protein>
    <recommendedName>
        <fullName evidence="4">HTH-type transcriptional regulator</fullName>
    </recommendedName>
</protein>
<evidence type="ECO:0000256" key="3">
    <source>
        <dbReference type="ARBA" id="ARBA00023163"/>
    </source>
</evidence>
<dbReference type="PANTHER" id="PTHR38465:SF1">
    <property type="entry name" value="HTH-TYPE TRANSCRIPTIONAL REGULATOR MJ1563-RELATED"/>
    <property type="match status" value="1"/>
</dbReference>
<keyword evidence="3 4" id="KW-0804">Transcription</keyword>
<reference evidence="6" key="2">
    <citation type="journal article" date="2011" name="J. Biotechnol.">
        <title>Genome sequence of B. amyloliquefaciens type strain DSM7(T) reveals differences to plant-associated B. amyloliquefaciens FZB42.</title>
        <authorList>
            <person name="Ruckert C."/>
            <person name="Blom J."/>
            <person name="Chen X."/>
            <person name="Reva O."/>
            <person name="Borriss R."/>
        </authorList>
    </citation>
    <scope>NUCLEOTIDE SEQUENCE [LARGE SCALE GENOMIC DNA]</scope>
    <source>
        <strain evidence="6">DSM 7</strain>
    </source>
</reference>
<keyword evidence="2 4" id="KW-0238">DNA-binding</keyword>
<comment type="similarity">
    <text evidence="4">Belongs to the GbsR family.</text>
</comment>
<accession>A0A9P1JJA0</accession>
<dbReference type="PIRSF" id="PIRSF006707">
    <property type="entry name" value="MJ1563"/>
    <property type="match status" value="1"/>
</dbReference>
<dbReference type="InterPro" id="IPR026282">
    <property type="entry name" value="MJ1563"/>
</dbReference>
<name>A0A9P1JJA0_BACAS</name>
<sequence>MDENPEFAAIEQARDLVIDSIAETMDLYGITRSVGILYGTMYMRDEMTLDEMREELQMSKPSMSTGVKKLQDLNVVKKTFHRGTRKHTFVAEKDFFTFFTNFFPPKWDREVQVNLSAIVQAQADLQAVLLAEEGSTELQEEARRLYDQLESSKAYYHWLKRLAESVQSGEIFKFIPIETEEKTPES</sequence>
<dbReference type="InterPro" id="IPR036388">
    <property type="entry name" value="WH-like_DNA-bd_sf"/>
</dbReference>
<dbReference type="KEGG" id="bao:BAMF_2873"/>
<dbReference type="AlphaFoldDB" id="A0A9P1JJA0"/>
<dbReference type="EMBL" id="FN597644">
    <property type="protein sequence ID" value="CBI43999.1"/>
    <property type="molecule type" value="Genomic_DNA"/>
</dbReference>
<organism evidence="5 6">
    <name type="scientific">Bacillus amyloliquefaciens (strain ATCC 23350 / DSM 7 / BCRC 11601 / CCUG 28519 / NBRC 15535 / NRRL B-14393 / F)</name>
    <dbReference type="NCBI Taxonomy" id="692420"/>
    <lineage>
        <taxon>Bacteria</taxon>
        <taxon>Bacillati</taxon>
        <taxon>Bacillota</taxon>
        <taxon>Bacilli</taxon>
        <taxon>Bacillales</taxon>
        <taxon>Bacillaceae</taxon>
        <taxon>Bacillus</taxon>
        <taxon>Bacillus amyloliquefaciens group</taxon>
    </lineage>
</organism>
<dbReference type="GO" id="GO:0003677">
    <property type="term" value="F:DNA binding"/>
    <property type="evidence" value="ECO:0007669"/>
    <property type="project" value="UniProtKB-UniRule"/>
</dbReference>
<gene>
    <name evidence="5" type="primary">yuaC</name>
    <name evidence="5" type="ordered locus">BAMF_2873</name>
</gene>
<reference evidence="5 6" key="1">
    <citation type="journal article" date="2011" name="Int. J. Syst. Evol. Microbiol.">
        <title>Relationship of Bacillus amyloliquefaciens clades associated with strains DSM 7T and FZB42T: a proposal for Bacillus amyloliquefaciens subsp. amyloliquefaciens subsp. nov. and Bacillus amyloliquefaciens subsp. plantarum subsp. nov. based on complete genome sequence comparisons.</title>
        <authorList>
            <person name="Borriss R."/>
            <person name="Chen X.H."/>
            <person name="Rueckert C."/>
            <person name="Blom J."/>
            <person name="Becker A."/>
            <person name="Baumgarth B."/>
            <person name="Fan B."/>
            <person name="Pukall R."/>
            <person name="Schumann P."/>
            <person name="Sproer C."/>
            <person name="Junge H."/>
            <person name="Vater J."/>
            <person name="Puhler A."/>
            <person name="Klenk H.P."/>
        </authorList>
    </citation>
    <scope>NUCLEOTIDE SEQUENCE [LARGE SCALE GENOMIC DNA]</scope>
    <source>
        <strain evidence="6">DSM 7</strain>
    </source>
</reference>
<dbReference type="InterPro" id="IPR052362">
    <property type="entry name" value="HTH-GbsR_regulator"/>
</dbReference>
<evidence type="ECO:0000256" key="4">
    <source>
        <dbReference type="PIRNR" id="PIRNR006707"/>
    </source>
</evidence>
<evidence type="ECO:0000256" key="1">
    <source>
        <dbReference type="ARBA" id="ARBA00023015"/>
    </source>
</evidence>
<dbReference type="Gene3D" id="1.10.10.10">
    <property type="entry name" value="Winged helix-like DNA-binding domain superfamily/Winged helix DNA-binding domain"/>
    <property type="match status" value="1"/>
</dbReference>
<dbReference type="RefSeq" id="WP_013353300.1">
    <property type="nucleotide sequence ID" value="NC_014551.1"/>
</dbReference>
<keyword evidence="6" id="KW-1185">Reference proteome</keyword>
<evidence type="ECO:0000313" key="5">
    <source>
        <dbReference type="EMBL" id="CBI43999.1"/>
    </source>
</evidence>
<evidence type="ECO:0000313" key="6">
    <source>
        <dbReference type="Proteomes" id="UP000006562"/>
    </source>
</evidence>
<keyword evidence="1 4" id="KW-0805">Transcription regulation</keyword>